<proteinExistence type="predicted"/>
<dbReference type="KEGG" id="hhy:Halhy_3825"/>
<dbReference type="Proteomes" id="UP000008461">
    <property type="component" value="Chromosome"/>
</dbReference>
<accession>F4L270</accession>
<name>F4L270_HALH1</name>
<dbReference type="EMBL" id="CP002691">
    <property type="protein sequence ID" value="AEE51677.1"/>
    <property type="molecule type" value="Genomic_DNA"/>
</dbReference>
<sequence>MKKNYLLGLLLICSTVWLKAQDSTETIAPDRPGFGDAVSIVPLKNLQVETGFWYEEDKATPVTVRGIGLNSTLLRYGIGEKVELRFDYNLWQNRTSSSAEPNDAEQVETGFFPLRFGMKALLIENKSWIPTVTFIGMLGLPRIATDAFQPAYLSPDLQLSFANPINDWLTICYNLGASWDGDNPNPENYYALSTEFSFSNKIGAYLQGHGAFQRTNLGGGKVSTTQQTYAEAGVMYYPKANIQVDLSGGIRASEYDRAWIFYGADRSYYFLTAGLSWRFPR</sequence>
<dbReference type="InterPro" id="IPR025737">
    <property type="entry name" value="FApF"/>
</dbReference>
<organism evidence="2 3">
    <name type="scientific">Haliscomenobacter hydrossis (strain ATCC 27775 / DSM 1100 / LMG 10767 / O)</name>
    <dbReference type="NCBI Taxonomy" id="760192"/>
    <lineage>
        <taxon>Bacteria</taxon>
        <taxon>Pseudomonadati</taxon>
        <taxon>Bacteroidota</taxon>
        <taxon>Saprospiria</taxon>
        <taxon>Saprospirales</taxon>
        <taxon>Haliscomenobacteraceae</taxon>
        <taxon>Haliscomenobacter</taxon>
    </lineage>
</organism>
<dbReference type="eggNOG" id="ENOG5030TQW">
    <property type="taxonomic scope" value="Bacteria"/>
</dbReference>
<dbReference type="RefSeq" id="WP_013766216.1">
    <property type="nucleotide sequence ID" value="NC_015510.1"/>
</dbReference>
<dbReference type="AlphaFoldDB" id="F4L270"/>
<reference key="2">
    <citation type="submission" date="2011-04" db="EMBL/GenBank/DDBJ databases">
        <title>Complete sequence of chromosome of Haliscomenobacter hydrossis DSM 1100.</title>
        <authorList>
            <consortium name="US DOE Joint Genome Institute (JGI-PGF)"/>
            <person name="Lucas S."/>
            <person name="Han J."/>
            <person name="Lapidus A."/>
            <person name="Bruce D."/>
            <person name="Goodwin L."/>
            <person name="Pitluck S."/>
            <person name="Peters L."/>
            <person name="Kyrpides N."/>
            <person name="Mavromatis K."/>
            <person name="Ivanova N."/>
            <person name="Ovchinnikova G."/>
            <person name="Pagani I."/>
            <person name="Daligault H."/>
            <person name="Detter J.C."/>
            <person name="Han C."/>
            <person name="Land M."/>
            <person name="Hauser L."/>
            <person name="Markowitz V."/>
            <person name="Cheng J.-F."/>
            <person name="Hugenholtz P."/>
            <person name="Woyke T."/>
            <person name="Wu D."/>
            <person name="Verbarg S."/>
            <person name="Frueling A."/>
            <person name="Brambilla E."/>
            <person name="Klenk H.-P."/>
            <person name="Eisen J.A."/>
        </authorList>
    </citation>
    <scope>NUCLEOTIDE SEQUENCE</scope>
    <source>
        <strain>DSM 1100</strain>
    </source>
</reference>
<evidence type="ECO:0000313" key="2">
    <source>
        <dbReference type="EMBL" id="AEE51677.1"/>
    </source>
</evidence>
<feature type="chain" id="PRO_5003317435" description="MetA-pathway of phenol degradation" evidence="1">
    <location>
        <begin position="21"/>
        <end position="281"/>
    </location>
</feature>
<keyword evidence="3" id="KW-1185">Reference proteome</keyword>
<evidence type="ECO:0000256" key="1">
    <source>
        <dbReference type="SAM" id="SignalP"/>
    </source>
</evidence>
<dbReference type="HOGENOM" id="CLU_064308_1_0_10"/>
<gene>
    <name evidence="2" type="ordered locus">Halhy_3825</name>
</gene>
<evidence type="ECO:0008006" key="4">
    <source>
        <dbReference type="Google" id="ProtNLM"/>
    </source>
</evidence>
<reference evidence="2 3" key="1">
    <citation type="journal article" date="2011" name="Stand. Genomic Sci.">
        <title>Complete genome sequence of Haliscomenobacter hydrossis type strain (O).</title>
        <authorList>
            <consortium name="US DOE Joint Genome Institute (JGI-PGF)"/>
            <person name="Daligault H."/>
            <person name="Lapidus A."/>
            <person name="Zeytun A."/>
            <person name="Nolan M."/>
            <person name="Lucas S."/>
            <person name="Del Rio T.G."/>
            <person name="Tice H."/>
            <person name="Cheng J.F."/>
            <person name="Tapia R."/>
            <person name="Han C."/>
            <person name="Goodwin L."/>
            <person name="Pitluck S."/>
            <person name="Liolios K."/>
            <person name="Pagani I."/>
            <person name="Ivanova N."/>
            <person name="Huntemann M."/>
            <person name="Mavromatis K."/>
            <person name="Mikhailova N."/>
            <person name="Pati A."/>
            <person name="Chen A."/>
            <person name="Palaniappan K."/>
            <person name="Land M."/>
            <person name="Hauser L."/>
            <person name="Brambilla E.M."/>
            <person name="Rohde M."/>
            <person name="Verbarg S."/>
            <person name="Goker M."/>
            <person name="Bristow J."/>
            <person name="Eisen J.A."/>
            <person name="Markowitz V."/>
            <person name="Hugenholtz P."/>
            <person name="Kyrpides N.C."/>
            <person name="Klenk H.P."/>
            <person name="Woyke T."/>
        </authorList>
    </citation>
    <scope>NUCLEOTIDE SEQUENCE [LARGE SCALE GENOMIC DNA]</scope>
    <source>
        <strain evidence="3">ATCC 27775 / DSM 1100 / LMG 10767 / O</strain>
    </source>
</reference>
<feature type="signal peptide" evidence="1">
    <location>
        <begin position="1"/>
        <end position="20"/>
    </location>
</feature>
<protein>
    <recommendedName>
        <fullName evidence="4">MetA-pathway of phenol degradation</fullName>
    </recommendedName>
</protein>
<dbReference type="STRING" id="760192.Halhy_3825"/>
<dbReference type="Pfam" id="PF13557">
    <property type="entry name" value="Phenol_MetA_deg"/>
    <property type="match status" value="1"/>
</dbReference>
<evidence type="ECO:0000313" key="3">
    <source>
        <dbReference type="Proteomes" id="UP000008461"/>
    </source>
</evidence>
<dbReference type="OrthoDB" id="1014491at2"/>
<keyword evidence="1" id="KW-0732">Signal</keyword>